<dbReference type="Gene3D" id="3.40.50.300">
    <property type="entry name" value="P-loop containing nucleotide triphosphate hydrolases"/>
    <property type="match status" value="1"/>
</dbReference>
<dbReference type="InterPro" id="IPR027417">
    <property type="entry name" value="P-loop_NTPase"/>
</dbReference>
<evidence type="ECO:0000313" key="2">
    <source>
        <dbReference type="Proteomes" id="UP000618319"/>
    </source>
</evidence>
<reference evidence="1 2" key="1">
    <citation type="submission" date="2018-02" db="EMBL/GenBank/DDBJ databases">
        <title>Sphingobacterium KA21.</title>
        <authorList>
            <person name="Vasarhelyi B.M."/>
            <person name="Deshmukh S."/>
            <person name="Balint B."/>
            <person name="Kukolya J."/>
        </authorList>
    </citation>
    <scope>NUCLEOTIDE SEQUENCE [LARGE SCALE GENOMIC DNA]</scope>
    <source>
        <strain evidence="1 2">Ka21</strain>
    </source>
</reference>
<evidence type="ECO:0008006" key="3">
    <source>
        <dbReference type="Google" id="ProtNLM"/>
    </source>
</evidence>
<accession>A0ABR9T895</accession>
<comment type="caution">
    <text evidence="1">The sequence shown here is derived from an EMBL/GenBank/DDBJ whole genome shotgun (WGS) entry which is preliminary data.</text>
</comment>
<sequence length="75" mass="8561">MSATKRLRVFAGPNGSGKSTLFTTIMQQFRTGHFVNSDEIEKESVKLPIGHFVFHPFRKCLSLNAFKEIDSPRLY</sequence>
<name>A0ABR9T895_9SPHI</name>
<keyword evidence="2" id="KW-1185">Reference proteome</keyword>
<dbReference type="SUPFAM" id="SSF52540">
    <property type="entry name" value="P-loop containing nucleoside triphosphate hydrolases"/>
    <property type="match status" value="1"/>
</dbReference>
<protein>
    <recommendedName>
        <fullName evidence="3">ABC transporter domain-containing protein</fullName>
    </recommendedName>
</protein>
<dbReference type="EMBL" id="PSKQ01000021">
    <property type="protein sequence ID" value="MBE8721556.1"/>
    <property type="molecule type" value="Genomic_DNA"/>
</dbReference>
<proteinExistence type="predicted"/>
<evidence type="ECO:0000313" key="1">
    <source>
        <dbReference type="EMBL" id="MBE8721556.1"/>
    </source>
</evidence>
<dbReference type="Proteomes" id="UP000618319">
    <property type="component" value="Unassembled WGS sequence"/>
</dbReference>
<gene>
    <name evidence="1" type="ORF">C4F40_12575</name>
</gene>
<organism evidence="1 2">
    <name type="scientific">Sphingobacterium pedocola</name>
    <dbReference type="NCBI Taxonomy" id="2082722"/>
    <lineage>
        <taxon>Bacteria</taxon>
        <taxon>Pseudomonadati</taxon>
        <taxon>Bacteroidota</taxon>
        <taxon>Sphingobacteriia</taxon>
        <taxon>Sphingobacteriales</taxon>
        <taxon>Sphingobacteriaceae</taxon>
        <taxon>Sphingobacterium</taxon>
    </lineage>
</organism>